<dbReference type="OrthoDB" id="57427at2157"/>
<keyword evidence="3" id="KW-0808">Transferase</keyword>
<dbReference type="EMBL" id="FOZS01000002">
    <property type="protein sequence ID" value="SFS76194.1"/>
    <property type="molecule type" value="Genomic_DNA"/>
</dbReference>
<dbReference type="AlphaFoldDB" id="A0A1I6SGZ9"/>
<keyword evidence="4" id="KW-1185">Reference proteome</keyword>
<dbReference type="PANTHER" id="PTHR43591:SF24">
    <property type="entry name" value="2-METHOXY-6-POLYPRENYL-1,4-BENZOQUINOL METHYLASE, MITOCHONDRIAL"/>
    <property type="match status" value="1"/>
</dbReference>
<evidence type="ECO:0000256" key="1">
    <source>
        <dbReference type="SAM" id="MobiDB-lite"/>
    </source>
</evidence>
<proteinExistence type="predicted"/>
<dbReference type="GO" id="GO:0008757">
    <property type="term" value="F:S-adenosylmethionine-dependent methyltransferase activity"/>
    <property type="evidence" value="ECO:0007669"/>
    <property type="project" value="InterPro"/>
</dbReference>
<organism evidence="3 4">
    <name type="scientific">Halostagnicola kamekurae</name>
    <dbReference type="NCBI Taxonomy" id="619731"/>
    <lineage>
        <taxon>Archaea</taxon>
        <taxon>Methanobacteriati</taxon>
        <taxon>Methanobacteriota</taxon>
        <taxon>Stenosarchaea group</taxon>
        <taxon>Halobacteria</taxon>
        <taxon>Halobacteriales</taxon>
        <taxon>Natrialbaceae</taxon>
        <taxon>Halostagnicola</taxon>
    </lineage>
</organism>
<sequence length="226" mass="25742">MTRSDRSDEEVKDTVQQYWDGRADSFDDDSQHGIHSDEQHEAWLSVLRERTGEPPQRVLDLGCGTGVVSLLLAELGHDVTGVDFSEEMLERARAKAERTELSVDFRRGDAEALEQPDDAYDLVTGRHLIWTLPTPPKAIEEWRRVVRPGGKIVLIEGHWDFDDPFDGYEEIHDDLPLYDGRPPEELADFLAEQGLESVAYEPLMDAVYWGEEPDYEQYVAVGEVPE</sequence>
<dbReference type="RefSeq" id="WP_092905094.1">
    <property type="nucleotide sequence ID" value="NZ_FOZS01000002.1"/>
</dbReference>
<gene>
    <name evidence="3" type="ORF">SAMN04488556_2666</name>
</gene>
<dbReference type="Proteomes" id="UP000199199">
    <property type="component" value="Unassembled WGS sequence"/>
</dbReference>
<feature type="region of interest" description="Disordered" evidence="1">
    <location>
        <begin position="1"/>
        <end position="37"/>
    </location>
</feature>
<accession>A0A1I6SGZ9</accession>
<dbReference type="InterPro" id="IPR013216">
    <property type="entry name" value="Methyltransf_11"/>
</dbReference>
<dbReference type="SUPFAM" id="SSF53335">
    <property type="entry name" value="S-adenosyl-L-methionine-dependent methyltransferases"/>
    <property type="match status" value="1"/>
</dbReference>
<dbReference type="Pfam" id="PF08241">
    <property type="entry name" value="Methyltransf_11"/>
    <property type="match status" value="1"/>
</dbReference>
<protein>
    <submittedName>
        <fullName evidence="3">Methyltransferase domain-containing protein</fullName>
    </submittedName>
</protein>
<reference evidence="4" key="1">
    <citation type="submission" date="2016-10" db="EMBL/GenBank/DDBJ databases">
        <authorList>
            <person name="Varghese N."/>
            <person name="Submissions S."/>
        </authorList>
    </citation>
    <scope>NUCLEOTIDE SEQUENCE [LARGE SCALE GENOMIC DNA]</scope>
    <source>
        <strain evidence="4">DSM 22427</strain>
    </source>
</reference>
<feature type="domain" description="Methyltransferase type 11" evidence="2">
    <location>
        <begin position="59"/>
        <end position="154"/>
    </location>
</feature>
<evidence type="ECO:0000259" key="2">
    <source>
        <dbReference type="Pfam" id="PF08241"/>
    </source>
</evidence>
<keyword evidence="3" id="KW-0489">Methyltransferase</keyword>
<dbReference type="InterPro" id="IPR029063">
    <property type="entry name" value="SAM-dependent_MTases_sf"/>
</dbReference>
<evidence type="ECO:0000313" key="3">
    <source>
        <dbReference type="EMBL" id="SFS76194.1"/>
    </source>
</evidence>
<name>A0A1I6SGZ9_9EURY</name>
<evidence type="ECO:0000313" key="4">
    <source>
        <dbReference type="Proteomes" id="UP000199199"/>
    </source>
</evidence>
<feature type="compositionally biased region" description="Basic and acidic residues" evidence="1">
    <location>
        <begin position="21"/>
        <end position="37"/>
    </location>
</feature>
<dbReference type="GO" id="GO:0032259">
    <property type="term" value="P:methylation"/>
    <property type="evidence" value="ECO:0007669"/>
    <property type="project" value="UniProtKB-KW"/>
</dbReference>
<dbReference type="PANTHER" id="PTHR43591">
    <property type="entry name" value="METHYLTRANSFERASE"/>
    <property type="match status" value="1"/>
</dbReference>
<dbReference type="CDD" id="cd02440">
    <property type="entry name" value="AdoMet_MTases"/>
    <property type="match status" value="1"/>
</dbReference>
<dbReference type="Gene3D" id="3.40.50.150">
    <property type="entry name" value="Vaccinia Virus protein VP39"/>
    <property type="match status" value="1"/>
</dbReference>